<gene>
    <name evidence="2" type="ORF">CAMP_LOCUS13208</name>
</gene>
<dbReference type="SMART" id="SM00256">
    <property type="entry name" value="FBOX"/>
    <property type="match status" value="1"/>
</dbReference>
<keyword evidence="3" id="KW-1185">Reference proteome</keyword>
<evidence type="ECO:0000313" key="2">
    <source>
        <dbReference type="EMBL" id="CAI5450571.1"/>
    </source>
</evidence>
<dbReference type="InterPro" id="IPR001810">
    <property type="entry name" value="F-box_dom"/>
</dbReference>
<proteinExistence type="predicted"/>
<reference evidence="2" key="1">
    <citation type="submission" date="2022-11" db="EMBL/GenBank/DDBJ databases">
        <authorList>
            <person name="Kikuchi T."/>
        </authorList>
    </citation>
    <scope>NUCLEOTIDE SEQUENCE</scope>
    <source>
        <strain evidence="2">PS1010</strain>
    </source>
</reference>
<protein>
    <recommendedName>
        <fullName evidence="1">F-box domain-containing protein</fullName>
    </recommendedName>
</protein>
<dbReference type="AlphaFoldDB" id="A0A9P1ITP3"/>
<dbReference type="Proteomes" id="UP001152747">
    <property type="component" value="Unassembled WGS sequence"/>
</dbReference>
<feature type="domain" description="F-box" evidence="1">
    <location>
        <begin position="10"/>
        <end position="57"/>
    </location>
</feature>
<dbReference type="PANTHER" id="PTHR21503">
    <property type="entry name" value="F-BOX-CONTAINING HYPOTHETICAL PROTEIN C.ELEGANS"/>
    <property type="match status" value="1"/>
</dbReference>
<comment type="caution">
    <text evidence="2">The sequence shown here is derived from an EMBL/GenBank/DDBJ whole genome shotgun (WGS) entry which is preliminary data.</text>
</comment>
<dbReference type="SUPFAM" id="SSF81383">
    <property type="entry name" value="F-box domain"/>
    <property type="match status" value="1"/>
</dbReference>
<organism evidence="2 3">
    <name type="scientific">Caenorhabditis angaria</name>
    <dbReference type="NCBI Taxonomy" id="860376"/>
    <lineage>
        <taxon>Eukaryota</taxon>
        <taxon>Metazoa</taxon>
        <taxon>Ecdysozoa</taxon>
        <taxon>Nematoda</taxon>
        <taxon>Chromadorea</taxon>
        <taxon>Rhabditida</taxon>
        <taxon>Rhabditina</taxon>
        <taxon>Rhabditomorpha</taxon>
        <taxon>Rhabditoidea</taxon>
        <taxon>Rhabditidae</taxon>
        <taxon>Peloderinae</taxon>
        <taxon>Caenorhabditis</taxon>
    </lineage>
</organism>
<accession>A0A9P1ITP3</accession>
<evidence type="ECO:0000313" key="3">
    <source>
        <dbReference type="Proteomes" id="UP001152747"/>
    </source>
</evidence>
<dbReference type="EMBL" id="CANHGI010000005">
    <property type="protein sequence ID" value="CAI5450571.1"/>
    <property type="molecule type" value="Genomic_DNA"/>
</dbReference>
<sequence length="332" mass="39250">MEVEEEEEEPCYILNIPNELQLMIFDKMEPADKISFGKTSRKCRAIWKESKSLFDGIAWNYNKFEESILLSFNDSYPFEGNRQSVECHENRIVFGEKDTYFSQRNNFKRGLEFAKWKFVKTLEKYQNTVKSITIDGECSANLRNITSFPSLRYLILRDCPNIVREVLSKSVNALEYLEIDEWNNNYADCPEIYRVSEYLSIFFELTREQFHRLSAKRIEMEIGDLKAEDIFEFIKSWQNGRRNLESCKWALGYLDAPKFFGFFNTQVINRYKRITIRGPGETLAQIVFRKKTILIFEVLDDLEIIDADGAEGSDTNVDYREYSYDTEDDFDD</sequence>
<evidence type="ECO:0000259" key="1">
    <source>
        <dbReference type="PROSITE" id="PS50181"/>
    </source>
</evidence>
<dbReference type="Pfam" id="PF00646">
    <property type="entry name" value="F-box"/>
    <property type="match status" value="1"/>
</dbReference>
<dbReference type="InterPro" id="IPR036047">
    <property type="entry name" value="F-box-like_dom_sf"/>
</dbReference>
<name>A0A9P1ITP3_9PELO</name>
<dbReference type="PANTHER" id="PTHR21503:SF8">
    <property type="entry name" value="F-BOX ASSOCIATED DOMAIN-CONTAINING PROTEIN-RELATED"/>
    <property type="match status" value="1"/>
</dbReference>
<dbReference type="PROSITE" id="PS50181">
    <property type="entry name" value="FBOX"/>
    <property type="match status" value="1"/>
</dbReference>